<dbReference type="Proteomes" id="UP000238523">
    <property type="component" value="Plasmid pRLN3"/>
</dbReference>
<proteinExistence type="predicted"/>
<geneLocation type="plasmid" evidence="3">
    <name>prln3</name>
</geneLocation>
<evidence type="ECO:0000313" key="3">
    <source>
        <dbReference type="Proteomes" id="UP000238523"/>
    </source>
</evidence>
<accession>A0A2K9ZGZ7</accession>
<reference evidence="2 3" key="1">
    <citation type="submission" date="2017-11" db="EMBL/GenBank/DDBJ databases">
        <title>Complete genome of Rhizobium leguminosarum Norway, an ineffective micro-symbiont.</title>
        <authorList>
            <person name="Hoffrichter A."/>
            <person name="Liang J."/>
            <person name="Brachmann A."/>
            <person name="Marin M."/>
        </authorList>
    </citation>
    <scope>NUCLEOTIDE SEQUENCE [LARGE SCALE GENOMIC DNA]</scope>
    <source>
        <strain evidence="2 3">Norway</strain>
        <plasmid evidence="3">Plasmid prln3</plasmid>
    </source>
</reference>
<dbReference type="AlphaFoldDB" id="A0A2K9ZGZ7"/>
<protein>
    <submittedName>
        <fullName evidence="2">Uncharacterized protein</fullName>
    </submittedName>
</protein>
<dbReference type="EMBL" id="CP025015">
    <property type="protein sequence ID" value="AUW47470.1"/>
    <property type="molecule type" value="Genomic_DNA"/>
</dbReference>
<evidence type="ECO:0000256" key="1">
    <source>
        <dbReference type="SAM" id="MobiDB-lite"/>
    </source>
</evidence>
<organism evidence="2 3">
    <name type="scientific">Rhizobium leguminosarum</name>
    <dbReference type="NCBI Taxonomy" id="384"/>
    <lineage>
        <taxon>Bacteria</taxon>
        <taxon>Pseudomonadati</taxon>
        <taxon>Pseudomonadota</taxon>
        <taxon>Alphaproteobacteria</taxon>
        <taxon>Hyphomicrobiales</taxon>
        <taxon>Rhizobiaceae</taxon>
        <taxon>Rhizobium/Agrobacterium group</taxon>
        <taxon>Rhizobium</taxon>
    </lineage>
</organism>
<name>A0A2K9ZGZ7_RHILE</name>
<gene>
    <name evidence="2" type="ORF">CUJ84_pRLN3000347</name>
</gene>
<evidence type="ECO:0000313" key="2">
    <source>
        <dbReference type="EMBL" id="AUW47470.1"/>
    </source>
</evidence>
<keyword evidence="2" id="KW-0614">Plasmid</keyword>
<sequence>MTILQQDRCGRSNTYNPERAYPSDKATLSSFSGRKTKRLDERHRCFISGANDYWRIHWFQR</sequence>
<feature type="region of interest" description="Disordered" evidence="1">
    <location>
        <begin position="1"/>
        <end position="33"/>
    </location>
</feature>